<evidence type="ECO:0000313" key="3">
    <source>
        <dbReference type="Proteomes" id="UP000540519"/>
    </source>
</evidence>
<dbReference type="CDD" id="cd00038">
    <property type="entry name" value="CAP_ED"/>
    <property type="match status" value="1"/>
</dbReference>
<dbReference type="InterPro" id="IPR014710">
    <property type="entry name" value="RmlC-like_jellyroll"/>
</dbReference>
<comment type="caution">
    <text evidence="2">The sequence shown here is derived from an EMBL/GenBank/DDBJ whole genome shotgun (WGS) entry which is preliminary data.</text>
</comment>
<sequence>MSRDHFLNNIFKTSDFSDEELAVIIPKFKKVAFPKNDFILEEGKTENHYWFIESGFARSYVVNTEGKDISTNFYAVGDIVIDWTSFFLRNPTRENIQALTDCVCWQLDFDTFQELFHGIRSFREQGRTTLVNSYFSLKEQSVAMIADQASQRYLKLLREKPHIIQNISLKHIATYLGVTDTSLSRIRKEISSE</sequence>
<dbReference type="GO" id="GO:0005829">
    <property type="term" value="C:cytosol"/>
    <property type="evidence" value="ECO:0007669"/>
    <property type="project" value="TreeGrafter"/>
</dbReference>
<dbReference type="InterPro" id="IPR050397">
    <property type="entry name" value="Env_Response_Regulators"/>
</dbReference>
<evidence type="ECO:0000313" key="2">
    <source>
        <dbReference type="EMBL" id="MUH35475.1"/>
    </source>
</evidence>
<dbReference type="InterPro" id="IPR000595">
    <property type="entry name" value="cNMP-bd_dom"/>
</dbReference>
<dbReference type="PROSITE" id="PS50042">
    <property type="entry name" value="CNMP_BINDING_3"/>
    <property type="match status" value="1"/>
</dbReference>
<name>A0A7X2ZSA8_9FLAO</name>
<dbReference type="SMART" id="SM00100">
    <property type="entry name" value="cNMP"/>
    <property type="match status" value="1"/>
</dbReference>
<dbReference type="Gene3D" id="2.60.120.10">
    <property type="entry name" value="Jelly Rolls"/>
    <property type="match status" value="1"/>
</dbReference>
<feature type="domain" description="Cyclic nucleotide-binding" evidence="1">
    <location>
        <begin position="12"/>
        <end position="116"/>
    </location>
</feature>
<protein>
    <submittedName>
        <fullName evidence="2">Crp/Fnr family transcriptional regulator</fullName>
    </submittedName>
</protein>
<evidence type="ECO:0000259" key="1">
    <source>
        <dbReference type="PROSITE" id="PS50042"/>
    </source>
</evidence>
<dbReference type="GO" id="GO:0003700">
    <property type="term" value="F:DNA-binding transcription factor activity"/>
    <property type="evidence" value="ECO:0007669"/>
    <property type="project" value="TreeGrafter"/>
</dbReference>
<dbReference type="SUPFAM" id="SSF51206">
    <property type="entry name" value="cAMP-binding domain-like"/>
    <property type="match status" value="1"/>
</dbReference>
<organism evidence="2 3">
    <name type="scientific">Zobellia amurskyensis</name>
    <dbReference type="NCBI Taxonomy" id="248905"/>
    <lineage>
        <taxon>Bacteria</taxon>
        <taxon>Pseudomonadati</taxon>
        <taxon>Bacteroidota</taxon>
        <taxon>Flavobacteriia</taxon>
        <taxon>Flavobacteriales</taxon>
        <taxon>Flavobacteriaceae</taxon>
        <taxon>Zobellia</taxon>
    </lineage>
</organism>
<dbReference type="Proteomes" id="UP000540519">
    <property type="component" value="Unassembled WGS sequence"/>
</dbReference>
<reference evidence="2 3" key="1">
    <citation type="journal article" date="2019" name="Mar. Drugs">
        <title>Comparative Genomics and CAZyme Genome Repertoires of Marine Zobellia amurskyensis KMM 3526(T) and Zobellia laminariae KMM 3676(T).</title>
        <authorList>
            <person name="Chernysheva N."/>
            <person name="Bystritskaya E."/>
            <person name="Stenkova A."/>
            <person name="Golovkin I."/>
            <person name="Nedashkovskaya O."/>
            <person name="Isaeva M."/>
        </authorList>
    </citation>
    <scope>NUCLEOTIDE SEQUENCE [LARGE SCALE GENOMIC DNA]</scope>
    <source>
        <strain evidence="2 3">KMM 3526</strain>
    </source>
</reference>
<dbReference type="EMBL" id="RCNR01000009">
    <property type="protein sequence ID" value="MUH35475.1"/>
    <property type="molecule type" value="Genomic_DNA"/>
</dbReference>
<dbReference type="InterPro" id="IPR018490">
    <property type="entry name" value="cNMP-bd_dom_sf"/>
</dbReference>
<dbReference type="PANTHER" id="PTHR24567">
    <property type="entry name" value="CRP FAMILY TRANSCRIPTIONAL REGULATORY PROTEIN"/>
    <property type="match status" value="1"/>
</dbReference>
<keyword evidence="3" id="KW-1185">Reference proteome</keyword>
<dbReference type="AlphaFoldDB" id="A0A7X2ZSA8"/>
<accession>A0A7X2ZSA8</accession>
<proteinExistence type="predicted"/>
<dbReference type="PANTHER" id="PTHR24567:SF76">
    <property type="entry name" value="CYCLIC NUCLEOTIDE-BINDING DOMAIN PROTEIN"/>
    <property type="match status" value="1"/>
</dbReference>
<dbReference type="Pfam" id="PF00027">
    <property type="entry name" value="cNMP_binding"/>
    <property type="match status" value="1"/>
</dbReference>
<gene>
    <name evidence="2" type="ORF">D9O36_06460</name>
</gene>